<keyword evidence="2" id="KW-1133">Transmembrane helix</keyword>
<dbReference type="PROSITE" id="PS50943">
    <property type="entry name" value="HTH_CROC1"/>
    <property type="match status" value="1"/>
</dbReference>
<proteinExistence type="predicted"/>
<dbReference type="CDD" id="cd00093">
    <property type="entry name" value="HTH_XRE"/>
    <property type="match status" value="1"/>
</dbReference>
<dbReference type="RefSeq" id="WP_254418362.1">
    <property type="nucleotide sequence ID" value="NZ_BAAAJB010000055.1"/>
</dbReference>
<keyword evidence="2" id="KW-0812">Transmembrane</keyword>
<dbReference type="EMBL" id="CP099837">
    <property type="protein sequence ID" value="USY19080.1"/>
    <property type="molecule type" value="Genomic_DNA"/>
</dbReference>
<feature type="compositionally biased region" description="Basic and acidic residues" evidence="1">
    <location>
        <begin position="93"/>
        <end position="104"/>
    </location>
</feature>
<organism evidence="4 5">
    <name type="scientific">Nocardiopsis exhalans</name>
    <dbReference type="NCBI Taxonomy" id="163604"/>
    <lineage>
        <taxon>Bacteria</taxon>
        <taxon>Bacillati</taxon>
        <taxon>Actinomycetota</taxon>
        <taxon>Actinomycetes</taxon>
        <taxon>Streptosporangiales</taxon>
        <taxon>Nocardiopsidaceae</taxon>
        <taxon>Nocardiopsis</taxon>
    </lineage>
</organism>
<dbReference type="SUPFAM" id="SSF47413">
    <property type="entry name" value="lambda repressor-like DNA-binding domains"/>
    <property type="match status" value="1"/>
</dbReference>
<accession>A0ABY5D539</accession>
<protein>
    <submittedName>
        <fullName evidence="4">Helix-turn-helix transcriptional regulator</fullName>
    </submittedName>
</protein>
<evidence type="ECO:0000313" key="5">
    <source>
        <dbReference type="Proteomes" id="UP001055940"/>
    </source>
</evidence>
<feature type="transmembrane region" description="Helical" evidence="2">
    <location>
        <begin position="161"/>
        <end position="187"/>
    </location>
</feature>
<dbReference type="InterPro" id="IPR010982">
    <property type="entry name" value="Lambda_DNA-bd_dom_sf"/>
</dbReference>
<dbReference type="Proteomes" id="UP001055940">
    <property type="component" value="Chromosome"/>
</dbReference>
<reference evidence="4" key="1">
    <citation type="submission" date="2022-06" db="EMBL/GenBank/DDBJ databases">
        <authorList>
            <person name="Ping M."/>
        </authorList>
    </citation>
    <scope>NUCLEOTIDE SEQUENCE</scope>
    <source>
        <strain evidence="4">JCM11759T</strain>
    </source>
</reference>
<keyword evidence="5" id="KW-1185">Reference proteome</keyword>
<name>A0ABY5D539_9ACTN</name>
<evidence type="ECO:0000313" key="4">
    <source>
        <dbReference type="EMBL" id="USY19080.1"/>
    </source>
</evidence>
<evidence type="ECO:0000259" key="3">
    <source>
        <dbReference type="PROSITE" id="PS50943"/>
    </source>
</evidence>
<dbReference type="SMART" id="SM00530">
    <property type="entry name" value="HTH_XRE"/>
    <property type="match status" value="1"/>
</dbReference>
<keyword evidence="2" id="KW-0472">Membrane</keyword>
<gene>
    <name evidence="4" type="ORF">NE857_28025</name>
</gene>
<evidence type="ECO:0000256" key="1">
    <source>
        <dbReference type="SAM" id="MobiDB-lite"/>
    </source>
</evidence>
<dbReference type="InterPro" id="IPR001387">
    <property type="entry name" value="Cro/C1-type_HTH"/>
</dbReference>
<feature type="domain" description="HTH cro/C1-type" evidence="3">
    <location>
        <begin position="22"/>
        <end position="77"/>
    </location>
</feature>
<evidence type="ECO:0000256" key="2">
    <source>
        <dbReference type="SAM" id="Phobius"/>
    </source>
</evidence>
<dbReference type="Gene3D" id="1.10.260.40">
    <property type="entry name" value="lambda repressor-like DNA-binding domains"/>
    <property type="match status" value="1"/>
</dbReference>
<sequence length="190" mass="21569">MSRPERPLDPRQGPVESFAYDLRQLRRRSGNLTYRQLAKVAGFSNTTLSTAARGERLPSLDVCLAYVRSCGGDVDQWEERWRRVARELDEQEIRERNGSGRERPSMVNSRGGEGPGAVDTLPERRRQLMEEAEQVLPLGSRVWSSPAESMRGRVEHLERRLWQVLVIATVCLLLLLVTTVSVVLVLASRM</sequence>
<dbReference type="Pfam" id="PF13560">
    <property type="entry name" value="HTH_31"/>
    <property type="match status" value="1"/>
</dbReference>
<feature type="region of interest" description="Disordered" evidence="1">
    <location>
        <begin position="93"/>
        <end position="119"/>
    </location>
</feature>